<dbReference type="InterPro" id="IPR023772">
    <property type="entry name" value="DNA-bd_HTH_TetR-type_CS"/>
</dbReference>
<dbReference type="PRINTS" id="PR00455">
    <property type="entry name" value="HTHTETR"/>
</dbReference>
<dbReference type="InterPro" id="IPR050109">
    <property type="entry name" value="HTH-type_TetR-like_transc_reg"/>
</dbReference>
<keyword evidence="1" id="KW-0805">Transcription regulation</keyword>
<dbReference type="PANTHER" id="PTHR30055">
    <property type="entry name" value="HTH-TYPE TRANSCRIPTIONAL REGULATOR RUTR"/>
    <property type="match status" value="1"/>
</dbReference>
<dbReference type="Proteomes" id="UP000824241">
    <property type="component" value="Unassembled WGS sequence"/>
</dbReference>
<dbReference type="PROSITE" id="PS01081">
    <property type="entry name" value="HTH_TETR_1"/>
    <property type="match status" value="1"/>
</dbReference>
<organism evidence="6 7">
    <name type="scientific">Candidatus Faecivivens stercoravium</name>
    <dbReference type="NCBI Taxonomy" id="2840803"/>
    <lineage>
        <taxon>Bacteria</taxon>
        <taxon>Bacillati</taxon>
        <taxon>Bacillota</taxon>
        <taxon>Clostridia</taxon>
        <taxon>Eubacteriales</taxon>
        <taxon>Oscillospiraceae</taxon>
        <taxon>Oscillospiraceae incertae sedis</taxon>
        <taxon>Candidatus Faecivivens</taxon>
    </lineage>
</organism>
<name>A0A9D1J4U1_9FIRM</name>
<dbReference type="InterPro" id="IPR001647">
    <property type="entry name" value="HTH_TetR"/>
</dbReference>
<evidence type="ECO:0000256" key="2">
    <source>
        <dbReference type="ARBA" id="ARBA00023125"/>
    </source>
</evidence>
<dbReference type="GO" id="GO:0000976">
    <property type="term" value="F:transcription cis-regulatory region binding"/>
    <property type="evidence" value="ECO:0007669"/>
    <property type="project" value="TreeGrafter"/>
</dbReference>
<evidence type="ECO:0000256" key="3">
    <source>
        <dbReference type="ARBA" id="ARBA00023163"/>
    </source>
</evidence>
<dbReference type="Gene3D" id="1.10.357.10">
    <property type="entry name" value="Tetracycline Repressor, domain 2"/>
    <property type="match status" value="1"/>
</dbReference>
<keyword evidence="2 4" id="KW-0238">DNA-binding</keyword>
<dbReference type="SUPFAM" id="SSF46689">
    <property type="entry name" value="Homeodomain-like"/>
    <property type="match status" value="1"/>
</dbReference>
<dbReference type="AlphaFoldDB" id="A0A9D1J4U1"/>
<evidence type="ECO:0000259" key="5">
    <source>
        <dbReference type="PROSITE" id="PS50977"/>
    </source>
</evidence>
<reference evidence="6" key="2">
    <citation type="journal article" date="2021" name="PeerJ">
        <title>Extensive microbial diversity within the chicken gut microbiome revealed by metagenomics and culture.</title>
        <authorList>
            <person name="Gilroy R."/>
            <person name="Ravi A."/>
            <person name="Getino M."/>
            <person name="Pursley I."/>
            <person name="Horton D.L."/>
            <person name="Alikhan N.F."/>
            <person name="Baker D."/>
            <person name="Gharbi K."/>
            <person name="Hall N."/>
            <person name="Watson M."/>
            <person name="Adriaenssens E.M."/>
            <person name="Foster-Nyarko E."/>
            <person name="Jarju S."/>
            <person name="Secka A."/>
            <person name="Antonio M."/>
            <person name="Oren A."/>
            <person name="Chaudhuri R.R."/>
            <person name="La Ragione R."/>
            <person name="Hildebrand F."/>
            <person name="Pallen M.J."/>
        </authorList>
    </citation>
    <scope>NUCLEOTIDE SEQUENCE</scope>
    <source>
        <strain evidence="6">CHK189-12415</strain>
    </source>
</reference>
<dbReference type="PANTHER" id="PTHR30055:SF234">
    <property type="entry name" value="HTH-TYPE TRANSCRIPTIONAL REGULATOR BETI"/>
    <property type="match status" value="1"/>
</dbReference>
<evidence type="ECO:0000256" key="4">
    <source>
        <dbReference type="PROSITE-ProRule" id="PRU00335"/>
    </source>
</evidence>
<evidence type="ECO:0000256" key="1">
    <source>
        <dbReference type="ARBA" id="ARBA00023015"/>
    </source>
</evidence>
<dbReference type="EMBL" id="DVHA01000175">
    <property type="protein sequence ID" value="HIR61012.1"/>
    <property type="molecule type" value="Genomic_DNA"/>
</dbReference>
<dbReference type="Pfam" id="PF00440">
    <property type="entry name" value="TetR_N"/>
    <property type="match status" value="1"/>
</dbReference>
<gene>
    <name evidence="6" type="ORF">IAB37_05495</name>
</gene>
<feature type="DNA-binding region" description="H-T-H motif" evidence="4">
    <location>
        <begin position="29"/>
        <end position="48"/>
    </location>
</feature>
<accession>A0A9D1J4U1</accession>
<comment type="caution">
    <text evidence="6">The sequence shown here is derived from an EMBL/GenBank/DDBJ whole genome shotgun (WGS) entry which is preliminary data.</text>
</comment>
<dbReference type="InterPro" id="IPR009057">
    <property type="entry name" value="Homeodomain-like_sf"/>
</dbReference>
<sequence>MQIPKEEVRQAILSAAEEEILQTGYRSCSIRSIAARAGISPGNIYAYFSGKEEILDCILRPALGGIHGVMESPFPEGSPGEMVRQVTGRLAEVFLRYKRPCLILAARVEGTPYEPVKEQLGREIAARAYKELLPHFPQASRTRLLAEMMGDAFLYGMLRLLKQEPEDEGQMRRALESFLELMCGILRQDAAG</sequence>
<dbReference type="GO" id="GO:0003700">
    <property type="term" value="F:DNA-binding transcription factor activity"/>
    <property type="evidence" value="ECO:0007669"/>
    <property type="project" value="TreeGrafter"/>
</dbReference>
<protein>
    <submittedName>
        <fullName evidence="6">TetR/AcrR family transcriptional regulator</fullName>
    </submittedName>
</protein>
<dbReference type="PROSITE" id="PS50977">
    <property type="entry name" value="HTH_TETR_2"/>
    <property type="match status" value="1"/>
</dbReference>
<evidence type="ECO:0000313" key="7">
    <source>
        <dbReference type="Proteomes" id="UP000824241"/>
    </source>
</evidence>
<proteinExistence type="predicted"/>
<keyword evidence="3" id="KW-0804">Transcription</keyword>
<evidence type="ECO:0000313" key="6">
    <source>
        <dbReference type="EMBL" id="HIR61012.1"/>
    </source>
</evidence>
<reference evidence="6" key="1">
    <citation type="submission" date="2020-10" db="EMBL/GenBank/DDBJ databases">
        <authorList>
            <person name="Gilroy R."/>
        </authorList>
    </citation>
    <scope>NUCLEOTIDE SEQUENCE</scope>
    <source>
        <strain evidence="6">CHK189-12415</strain>
    </source>
</reference>
<feature type="domain" description="HTH tetR-type" evidence="5">
    <location>
        <begin position="6"/>
        <end position="66"/>
    </location>
</feature>